<evidence type="ECO:0000313" key="1">
    <source>
        <dbReference type="EMBL" id="KAB2933250.1"/>
    </source>
</evidence>
<accession>A0A833LXJ6</accession>
<dbReference type="PANTHER" id="PTHR33706:SF1">
    <property type="entry name" value="TPR REPEAT PROTEIN"/>
    <property type="match status" value="1"/>
</dbReference>
<organism evidence="1 2">
    <name type="scientific">Leptonema illini</name>
    <dbReference type="NCBI Taxonomy" id="183"/>
    <lineage>
        <taxon>Bacteria</taxon>
        <taxon>Pseudomonadati</taxon>
        <taxon>Spirochaetota</taxon>
        <taxon>Spirochaetia</taxon>
        <taxon>Leptospirales</taxon>
        <taxon>Leptospiraceae</taxon>
        <taxon>Leptonema</taxon>
    </lineage>
</organism>
<dbReference type="SUPFAM" id="SSF82185">
    <property type="entry name" value="Histone H3 K4-specific methyltransferase SET7/9 N-terminal domain"/>
    <property type="match status" value="2"/>
</dbReference>
<dbReference type="Proteomes" id="UP000460298">
    <property type="component" value="Unassembled WGS sequence"/>
</dbReference>
<protein>
    <submittedName>
        <fullName evidence="1">Toxin-antitoxin system YwqK family antitoxin</fullName>
    </submittedName>
</protein>
<dbReference type="InterPro" id="IPR011652">
    <property type="entry name" value="MORN_2"/>
</dbReference>
<dbReference type="Gene3D" id="2.20.110.10">
    <property type="entry name" value="Histone H3 K4-specific methyltransferase SET7/9 N-terminal domain"/>
    <property type="match status" value="2"/>
</dbReference>
<reference evidence="1 2" key="1">
    <citation type="submission" date="2019-10" db="EMBL/GenBank/DDBJ databases">
        <title>Extracellular Electron Transfer in a Candidatus Methanoperedens spp. Enrichment Culture.</title>
        <authorList>
            <person name="Berger S."/>
            <person name="Rangel Shaw D."/>
            <person name="Berben T."/>
            <person name="In 'T Zandt M."/>
            <person name="Frank J."/>
            <person name="Reimann J."/>
            <person name="Jetten M.S.M."/>
            <person name="Welte C.U."/>
        </authorList>
    </citation>
    <scope>NUCLEOTIDE SEQUENCE [LARGE SCALE GENOMIC DNA]</scope>
    <source>
        <strain evidence="1">SB12</strain>
    </source>
</reference>
<dbReference type="PROSITE" id="PS51257">
    <property type="entry name" value="PROKAR_LIPOPROTEIN"/>
    <property type="match status" value="1"/>
</dbReference>
<gene>
    <name evidence="1" type="ORF">F9K24_07840</name>
</gene>
<proteinExistence type="predicted"/>
<comment type="caution">
    <text evidence="1">The sequence shown here is derived from an EMBL/GenBank/DDBJ whole genome shotgun (WGS) entry which is preliminary data.</text>
</comment>
<dbReference type="AlphaFoldDB" id="A0A833LXJ6"/>
<sequence length="248" mass="28036">MKAASKIRFFIFAALLIAPILLSIGCDRLVLPPLPDGVPEGASYDRRNRLWVIRKDNRELAFYANGKPAYAGELKGGRREGPWTSYAPDGTTVTTSGEYRNGRRDGTWVHRDDSGRLYVKIGYSAEPSDPVLSAVSGETGNENGPFERYYPDGRIELTGEYRAGRFDGFFRRYGRTGRIEYEGRYSAGLKEGLWKIYDRSGSLIREERYQNGELEGEFRIFRDGRAVFETVYAKGKEIGPRLNVDSES</sequence>
<dbReference type="Pfam" id="PF07661">
    <property type="entry name" value="MORN_2"/>
    <property type="match status" value="1"/>
</dbReference>
<name>A0A833LXJ6_9LEPT</name>
<dbReference type="EMBL" id="WBUI01000006">
    <property type="protein sequence ID" value="KAB2933250.1"/>
    <property type="molecule type" value="Genomic_DNA"/>
</dbReference>
<dbReference type="PANTHER" id="PTHR33706">
    <property type="entry name" value="MORN VARIANT REPEAT PROTEIN"/>
    <property type="match status" value="1"/>
</dbReference>
<evidence type="ECO:0000313" key="2">
    <source>
        <dbReference type="Proteomes" id="UP000460298"/>
    </source>
</evidence>